<sequence>MTALQEMHPARPRADHGPGEPNGRRGDDDGEADVPVRDGWDLMVRRDDLTAAEIRQAPAAPLRPGEVRLAAERFALTAITATYARLGESELPFFDAFAAPEGYGRVPAWGCARVEDSRHPRISVGTSYFGFLPLSTHVTLAAEPTERGFDDIAPERDYLHPWYRGYLRIGEHDARDDHRLLLRPLYPASFNLAEFLVREHPTAAVLITSASSKTAVGLAALLSRREGVTTIGVTSPGNLGFVRSLGHYDMVTTYDEPAWGEVPEPVVLVDFTGEAGRLFSVYERLGPALKDALLVGYTHPGAEIEPPEGLTAPEPWIFFTPSEEQRLIEKDGEDSYRTRYQRAENALVEDARSWLSITRRSGPDALADTYRSLIAGGLPAHTGTVVTPR</sequence>
<keyword evidence="3" id="KW-1185">Reference proteome</keyword>
<dbReference type="InterPro" id="IPR021276">
    <property type="entry name" value="DUF2855"/>
</dbReference>
<protein>
    <submittedName>
        <fullName evidence="2">DUF2855 family protein</fullName>
    </submittedName>
</protein>
<dbReference type="EMBL" id="BLLG01000029">
    <property type="protein sequence ID" value="GFH39402.1"/>
    <property type="molecule type" value="Genomic_DNA"/>
</dbReference>
<evidence type="ECO:0000313" key="2">
    <source>
        <dbReference type="EMBL" id="GFH39402.1"/>
    </source>
</evidence>
<accession>A0A6A0B2N9</accession>
<evidence type="ECO:0000313" key="3">
    <source>
        <dbReference type="Proteomes" id="UP000484988"/>
    </source>
</evidence>
<dbReference type="Pfam" id="PF11017">
    <property type="entry name" value="DUF2855"/>
    <property type="match status" value="1"/>
</dbReference>
<comment type="caution">
    <text evidence="2">The sequence shown here is derived from an EMBL/GenBank/DDBJ whole genome shotgun (WGS) entry which is preliminary data.</text>
</comment>
<proteinExistence type="predicted"/>
<dbReference type="Proteomes" id="UP000484988">
    <property type="component" value="Unassembled WGS sequence"/>
</dbReference>
<gene>
    <name evidence="2" type="ORF">SCWH03_56690</name>
</gene>
<feature type="compositionally biased region" description="Basic and acidic residues" evidence="1">
    <location>
        <begin position="8"/>
        <end position="27"/>
    </location>
</feature>
<dbReference type="AlphaFoldDB" id="A0A6A0B2N9"/>
<feature type="region of interest" description="Disordered" evidence="1">
    <location>
        <begin position="1"/>
        <end position="35"/>
    </location>
</feature>
<organism evidence="2 3">
    <name type="scientific">Streptomyces pacificus</name>
    <dbReference type="NCBI Taxonomy" id="2705029"/>
    <lineage>
        <taxon>Bacteria</taxon>
        <taxon>Bacillati</taxon>
        <taxon>Actinomycetota</taxon>
        <taxon>Actinomycetes</taxon>
        <taxon>Kitasatosporales</taxon>
        <taxon>Streptomycetaceae</taxon>
        <taxon>Streptomyces</taxon>
    </lineage>
</organism>
<reference evidence="2 3" key="1">
    <citation type="submission" date="2020-02" db="EMBL/GenBank/DDBJ databases">
        <title>Whole Genome Shotgun Sequence of Streptomyces sp. strain CWH03.</title>
        <authorList>
            <person name="Dohra H."/>
            <person name="Kodani S."/>
            <person name="Yamamura H."/>
        </authorList>
    </citation>
    <scope>NUCLEOTIDE SEQUENCE [LARGE SCALE GENOMIC DNA]</scope>
    <source>
        <strain evidence="2 3">CWH03</strain>
    </source>
</reference>
<name>A0A6A0B2N9_9ACTN</name>
<evidence type="ECO:0000256" key="1">
    <source>
        <dbReference type="SAM" id="MobiDB-lite"/>
    </source>
</evidence>